<dbReference type="Proteomes" id="UP001217089">
    <property type="component" value="Unassembled WGS sequence"/>
</dbReference>
<feature type="compositionally biased region" description="Basic and acidic residues" evidence="4">
    <location>
        <begin position="326"/>
        <end position="342"/>
    </location>
</feature>
<feature type="region of interest" description="Disordered" evidence="4">
    <location>
        <begin position="557"/>
        <end position="583"/>
    </location>
</feature>
<evidence type="ECO:0000256" key="1">
    <source>
        <dbReference type="ARBA" id="ARBA00022679"/>
    </source>
</evidence>
<name>A0ABQ9E4Y1_TEGGR</name>
<dbReference type="SUPFAM" id="SSF52467">
    <property type="entry name" value="DHS-like NAD/FAD-binding domain"/>
    <property type="match status" value="1"/>
</dbReference>
<dbReference type="Pfam" id="PF02146">
    <property type="entry name" value="SIR2"/>
    <property type="match status" value="1"/>
</dbReference>
<evidence type="ECO:0000256" key="2">
    <source>
        <dbReference type="ARBA" id="ARBA00023027"/>
    </source>
</evidence>
<feature type="binding site" evidence="3">
    <location>
        <position position="67"/>
    </location>
    <ligand>
        <name>Zn(2+)</name>
        <dbReference type="ChEBI" id="CHEBI:29105"/>
    </ligand>
</feature>
<feature type="binding site" evidence="3">
    <location>
        <position position="43"/>
    </location>
    <ligand>
        <name>Zn(2+)</name>
        <dbReference type="ChEBI" id="CHEBI:29105"/>
    </ligand>
</feature>
<dbReference type="InterPro" id="IPR003000">
    <property type="entry name" value="Sirtuin"/>
</dbReference>
<feature type="region of interest" description="Disordered" evidence="4">
    <location>
        <begin position="211"/>
        <end position="480"/>
    </location>
</feature>
<feature type="compositionally biased region" description="Basic and acidic residues" evidence="4">
    <location>
        <begin position="437"/>
        <end position="446"/>
    </location>
</feature>
<dbReference type="PANTHER" id="PTHR11085">
    <property type="entry name" value="NAD-DEPENDENT PROTEIN DEACYLASE SIRTUIN-5, MITOCHONDRIAL-RELATED"/>
    <property type="match status" value="1"/>
</dbReference>
<dbReference type="InterPro" id="IPR026591">
    <property type="entry name" value="Sirtuin_cat_small_dom_sf"/>
</dbReference>
<dbReference type="InterPro" id="IPR026590">
    <property type="entry name" value="Ssirtuin_cat_dom"/>
</dbReference>
<accession>A0ABQ9E4Y1</accession>
<keyword evidence="7" id="KW-1185">Reference proteome</keyword>
<dbReference type="EMBL" id="JARBDR010000921">
    <property type="protein sequence ID" value="KAJ8298617.1"/>
    <property type="molecule type" value="Genomic_DNA"/>
</dbReference>
<evidence type="ECO:0000313" key="7">
    <source>
        <dbReference type="Proteomes" id="UP001217089"/>
    </source>
</evidence>
<keyword evidence="1" id="KW-0808">Transferase</keyword>
<reference evidence="6 7" key="1">
    <citation type="submission" date="2022-12" db="EMBL/GenBank/DDBJ databases">
        <title>Chromosome-level genome of Tegillarca granosa.</title>
        <authorList>
            <person name="Kim J."/>
        </authorList>
    </citation>
    <scope>NUCLEOTIDE SEQUENCE [LARGE SCALE GENOMIC DNA]</scope>
    <source>
        <strain evidence="6">Teg-2019</strain>
        <tissue evidence="6">Adductor muscle</tissue>
    </source>
</reference>
<protein>
    <recommendedName>
        <fullName evidence="5">Deacetylase sirtuin-type domain-containing protein</fullName>
    </recommendedName>
</protein>
<dbReference type="Gene3D" id="3.30.1600.10">
    <property type="entry name" value="SIR2/SIRT2 'Small Domain"/>
    <property type="match status" value="1"/>
</dbReference>
<feature type="binding site" evidence="3">
    <location>
        <position position="72"/>
    </location>
    <ligand>
        <name>Zn(2+)</name>
        <dbReference type="ChEBI" id="CHEBI:29105"/>
    </ligand>
</feature>
<organism evidence="6 7">
    <name type="scientific">Tegillarca granosa</name>
    <name type="common">Malaysian cockle</name>
    <name type="synonym">Anadara granosa</name>
    <dbReference type="NCBI Taxonomy" id="220873"/>
    <lineage>
        <taxon>Eukaryota</taxon>
        <taxon>Metazoa</taxon>
        <taxon>Spiralia</taxon>
        <taxon>Lophotrochozoa</taxon>
        <taxon>Mollusca</taxon>
        <taxon>Bivalvia</taxon>
        <taxon>Autobranchia</taxon>
        <taxon>Pteriomorphia</taxon>
        <taxon>Arcoida</taxon>
        <taxon>Arcoidea</taxon>
        <taxon>Arcidae</taxon>
        <taxon>Tegillarca</taxon>
    </lineage>
</organism>
<evidence type="ECO:0000256" key="4">
    <source>
        <dbReference type="SAM" id="MobiDB-lite"/>
    </source>
</evidence>
<comment type="caution">
    <text evidence="6">The sequence shown here is derived from an EMBL/GenBank/DDBJ whole genome shotgun (WGS) entry which is preliminary data.</text>
</comment>
<evidence type="ECO:0000256" key="3">
    <source>
        <dbReference type="PROSITE-ProRule" id="PRU00236"/>
    </source>
</evidence>
<feature type="compositionally biased region" description="Basic and acidic residues" evidence="4">
    <location>
        <begin position="455"/>
        <end position="466"/>
    </location>
</feature>
<feature type="binding site" evidence="3">
    <location>
        <position position="46"/>
    </location>
    <ligand>
        <name>Zn(2+)</name>
        <dbReference type="ChEBI" id="CHEBI:29105"/>
    </ligand>
</feature>
<feature type="compositionally biased region" description="Polar residues" evidence="4">
    <location>
        <begin position="361"/>
        <end position="388"/>
    </location>
</feature>
<keyword evidence="3" id="KW-0862">Zinc</keyword>
<evidence type="ECO:0000313" key="6">
    <source>
        <dbReference type="EMBL" id="KAJ8298617.1"/>
    </source>
</evidence>
<feature type="compositionally biased region" description="Acidic residues" evidence="4">
    <location>
        <begin position="216"/>
        <end position="225"/>
    </location>
</feature>
<feature type="compositionally biased region" description="Polar residues" evidence="4">
    <location>
        <begin position="557"/>
        <end position="568"/>
    </location>
</feature>
<proteinExistence type="predicted"/>
<dbReference type="InterPro" id="IPR029035">
    <property type="entry name" value="DHS-like_NAD/FAD-binding_dom"/>
</dbReference>
<feature type="domain" description="Deacetylase sirtuin-type" evidence="5">
    <location>
        <begin position="1"/>
        <end position="161"/>
    </location>
</feature>
<gene>
    <name evidence="6" type="ORF">KUTeg_022677</name>
</gene>
<evidence type="ECO:0000259" key="5">
    <source>
        <dbReference type="PROSITE" id="PS50305"/>
    </source>
</evidence>
<dbReference type="PANTHER" id="PTHR11085:SF7">
    <property type="entry name" value="NAD-DEPENDENT PROTEIN DEACETYLASE"/>
    <property type="match status" value="1"/>
</dbReference>
<keyword evidence="2" id="KW-0520">NAD</keyword>
<dbReference type="InterPro" id="IPR050134">
    <property type="entry name" value="NAD-dep_sirtuin_deacylases"/>
</dbReference>
<feature type="compositionally biased region" description="Polar residues" evidence="4">
    <location>
        <begin position="261"/>
        <end position="271"/>
    </location>
</feature>
<feature type="active site" description="Proton acceptor" evidence="3">
    <location>
        <position position="35"/>
    </location>
</feature>
<sequence>MGYYPILSPVFMLTEVTCHFIVMAGLPEDKLVEAHGTFSSATCVICKHKHETTDVKESIFKDKIPICKKRGCPGIVKPDIVFFGEDLPRRFYYYLKDMINTDLVIIMGTSLEVQPFAGIVDTVKWNIPRVLFNMHANVKSEFLPSDMIESLEKFTDMLSWKNEMVELITNSEGSYKVRTVAASPYKPPPPPKGGPIQNAFMRESARLNLYTGSDSSESETEESSTETETSSSSDDDDTPRARSSPYKRGTINRTRGAKTNGALTRNGYDNSKSGKRNGVLEPSNGGKNKRNYSTTTERSRGTPVSVRSVNSEKSSKPGRSKSVEQNSKDHSVNNRTKSDETNSKGVKSKYRARSVDGSAKGDNQSTARSDISDNQSVRRNKTPSNKNMSSEKNDASTKTKGMKKALSERSLESKVTTKALEGRLKRTSSAKNVPILKENESEKLEEQQEIVLDNDENKSFPKRDKPPIAAKPPLPKPTVPKELQALNARPYGYLAGRRLTGRPTINKNNVIADKTTNKFIRDMLSSQRASSAEIPKIAYRHRLQRRQFYDARILSFNGSENQDSSGAEESSIRYLRLAPPVDK</sequence>
<dbReference type="Gene3D" id="3.40.50.1220">
    <property type="entry name" value="TPP-binding domain"/>
    <property type="match status" value="1"/>
</dbReference>
<dbReference type="PROSITE" id="PS50305">
    <property type="entry name" value="SIRTUIN"/>
    <property type="match status" value="1"/>
</dbReference>
<feature type="compositionally biased region" description="Pro residues" evidence="4">
    <location>
        <begin position="469"/>
        <end position="478"/>
    </location>
</feature>
<keyword evidence="3" id="KW-0479">Metal-binding</keyword>